<organism evidence="2 3">
    <name type="scientific">Saccharomycopsis crataegensis</name>
    <dbReference type="NCBI Taxonomy" id="43959"/>
    <lineage>
        <taxon>Eukaryota</taxon>
        <taxon>Fungi</taxon>
        <taxon>Dikarya</taxon>
        <taxon>Ascomycota</taxon>
        <taxon>Saccharomycotina</taxon>
        <taxon>Saccharomycetes</taxon>
        <taxon>Saccharomycopsidaceae</taxon>
        <taxon>Saccharomycopsis</taxon>
    </lineage>
</organism>
<feature type="domain" description="Tyrosine-protein phosphatase" evidence="1">
    <location>
        <begin position="17"/>
        <end position="172"/>
    </location>
</feature>
<dbReference type="PANTHER" id="PTHR31126:SF14">
    <property type="entry name" value="TYROSINE-PROTEIN PHOSPHATASE OCA6-RELATED"/>
    <property type="match status" value="1"/>
</dbReference>
<dbReference type="Pfam" id="PF03162">
    <property type="entry name" value="Y_phosphatase2"/>
    <property type="match status" value="1"/>
</dbReference>
<dbReference type="EMBL" id="BTFZ01000002">
    <property type="protein sequence ID" value="GMM33869.1"/>
    <property type="molecule type" value="Genomic_DNA"/>
</dbReference>
<dbReference type="GO" id="GO:0016791">
    <property type="term" value="F:phosphatase activity"/>
    <property type="evidence" value="ECO:0007669"/>
    <property type="project" value="TreeGrafter"/>
</dbReference>
<keyword evidence="3" id="KW-1185">Reference proteome</keyword>
<evidence type="ECO:0000313" key="3">
    <source>
        <dbReference type="Proteomes" id="UP001360560"/>
    </source>
</evidence>
<dbReference type="Proteomes" id="UP001360560">
    <property type="component" value="Unassembled WGS sequence"/>
</dbReference>
<dbReference type="InterPro" id="IPR020422">
    <property type="entry name" value="TYR_PHOSPHATASE_DUAL_dom"/>
</dbReference>
<dbReference type="FunFam" id="3.90.190.10:FF:000084">
    <property type="entry name" value="Tyrosine phospatase-like protein"/>
    <property type="match status" value="1"/>
</dbReference>
<gene>
    <name evidence="2" type="ORF">DASC09_011940</name>
</gene>
<dbReference type="InterPro" id="IPR029021">
    <property type="entry name" value="Prot-tyrosine_phosphatase-like"/>
</dbReference>
<evidence type="ECO:0000313" key="2">
    <source>
        <dbReference type="EMBL" id="GMM33869.1"/>
    </source>
</evidence>
<dbReference type="GeneID" id="90071848"/>
<proteinExistence type="predicted"/>
<comment type="caution">
    <text evidence="2">The sequence shown here is derived from an EMBL/GenBank/DDBJ whole genome shotgun (WGS) entry which is preliminary data.</text>
</comment>
<dbReference type="PROSITE" id="PS50054">
    <property type="entry name" value="TYR_PHOSPHATASE_DUAL"/>
    <property type="match status" value="1"/>
</dbReference>
<name>A0AAV5QHN0_9ASCO</name>
<evidence type="ECO:0000259" key="1">
    <source>
        <dbReference type="PROSITE" id="PS50054"/>
    </source>
</evidence>
<sequence length="178" mass="20379">MDQSQPKTPLALIPPLRFSTIHPNIHRGSYPRKENYRFLRRYKIKTIISLTPNPITRDTDAPLLEFLQKENIKLIHIEVGKGGKGKKRRVPLTHDMVIGVIEAMIDANNGPVYMHCLNGCHVTSLVVACFRCLLMWTKASIFSEFISYSDTINVADRTFVDSFEGGELLNNQYFDRLQ</sequence>
<dbReference type="PANTHER" id="PTHR31126">
    <property type="entry name" value="TYROSINE-PROTEIN PHOSPHATASE"/>
    <property type="match status" value="1"/>
</dbReference>
<accession>A0AAV5QHN0</accession>
<dbReference type="SUPFAM" id="SSF52799">
    <property type="entry name" value="(Phosphotyrosine protein) phosphatases II"/>
    <property type="match status" value="1"/>
</dbReference>
<dbReference type="Gene3D" id="3.90.190.10">
    <property type="entry name" value="Protein tyrosine phosphatase superfamily"/>
    <property type="match status" value="1"/>
</dbReference>
<protein>
    <submittedName>
        <fullName evidence="2">Protein-tyrosine-phosphatase</fullName>
    </submittedName>
</protein>
<reference evidence="2 3" key="1">
    <citation type="journal article" date="2023" name="Elife">
        <title>Identification of key yeast species and microbe-microbe interactions impacting larval growth of Drosophila in the wild.</title>
        <authorList>
            <person name="Mure A."/>
            <person name="Sugiura Y."/>
            <person name="Maeda R."/>
            <person name="Honda K."/>
            <person name="Sakurai N."/>
            <person name="Takahashi Y."/>
            <person name="Watada M."/>
            <person name="Katoh T."/>
            <person name="Gotoh A."/>
            <person name="Gotoh Y."/>
            <person name="Taniguchi I."/>
            <person name="Nakamura K."/>
            <person name="Hayashi T."/>
            <person name="Katayama T."/>
            <person name="Uemura T."/>
            <person name="Hattori Y."/>
        </authorList>
    </citation>
    <scope>NUCLEOTIDE SEQUENCE [LARGE SCALE GENOMIC DNA]</scope>
    <source>
        <strain evidence="2 3">SC-9</strain>
    </source>
</reference>
<dbReference type="RefSeq" id="XP_064850869.1">
    <property type="nucleotide sequence ID" value="XM_064994797.1"/>
</dbReference>
<dbReference type="AlphaFoldDB" id="A0AAV5QHN0"/>
<dbReference type="InterPro" id="IPR004861">
    <property type="entry name" value="Siw14-like"/>
</dbReference>